<dbReference type="HOGENOM" id="CLU_1261277_0_0_1"/>
<dbReference type="KEGG" id="bcom:BAUCODRAFT_173923"/>
<name>M2M0N5_BAUPA</name>
<dbReference type="Proteomes" id="UP000011761">
    <property type="component" value="Unassembled WGS sequence"/>
</dbReference>
<evidence type="ECO:0000313" key="3">
    <source>
        <dbReference type="Proteomes" id="UP000011761"/>
    </source>
</evidence>
<dbReference type="Pfam" id="PF12937">
    <property type="entry name" value="F-box-like"/>
    <property type="match status" value="1"/>
</dbReference>
<proteinExistence type="predicted"/>
<dbReference type="OrthoDB" id="5284003at2759"/>
<dbReference type="InterPro" id="IPR001810">
    <property type="entry name" value="F-box_dom"/>
</dbReference>
<evidence type="ECO:0000313" key="2">
    <source>
        <dbReference type="EMBL" id="EMD00563.1"/>
    </source>
</evidence>
<dbReference type="GeneID" id="19109461"/>
<dbReference type="AlphaFoldDB" id="M2M0N5"/>
<feature type="domain" description="F-box" evidence="1">
    <location>
        <begin position="22"/>
        <end position="68"/>
    </location>
</feature>
<sequence length="219" mass="24724">MPPKRSSQTGSKRAKKPKIKPSVSILSLPAELHLLLISHLPSRKDLKRLCLTCKSLSAVATSVLYRHVVLKLCRLRTHLERTFNEKNAGLLHVRHLTITDLHREYEDNRHGCTLTEVLRALPRDVLLSCSLETSKLVGTEVSFMLRIRQRQLTNCELHAIKTVPPIDCIPDRDELRNVTSLSLYLASRHDRQRAAAVLLAASNTQNLALTIPDDGLRKI</sequence>
<dbReference type="SUPFAM" id="SSF81383">
    <property type="entry name" value="F-box domain"/>
    <property type="match status" value="1"/>
</dbReference>
<reference evidence="2 3" key="1">
    <citation type="journal article" date="2012" name="PLoS Pathog.">
        <title>Diverse lifestyles and strategies of plant pathogenesis encoded in the genomes of eighteen Dothideomycetes fungi.</title>
        <authorList>
            <person name="Ohm R.A."/>
            <person name="Feau N."/>
            <person name="Henrissat B."/>
            <person name="Schoch C.L."/>
            <person name="Horwitz B.A."/>
            <person name="Barry K.W."/>
            <person name="Condon B.J."/>
            <person name="Copeland A.C."/>
            <person name="Dhillon B."/>
            <person name="Glaser F."/>
            <person name="Hesse C.N."/>
            <person name="Kosti I."/>
            <person name="LaButti K."/>
            <person name="Lindquist E.A."/>
            <person name="Lucas S."/>
            <person name="Salamov A.A."/>
            <person name="Bradshaw R.E."/>
            <person name="Ciuffetti L."/>
            <person name="Hamelin R.C."/>
            <person name="Kema G.H.J."/>
            <person name="Lawrence C."/>
            <person name="Scott J.A."/>
            <person name="Spatafora J.W."/>
            <person name="Turgeon B.G."/>
            <person name="de Wit P.J.G.M."/>
            <person name="Zhong S."/>
            <person name="Goodwin S.B."/>
            <person name="Grigoriev I.V."/>
        </authorList>
    </citation>
    <scope>NUCLEOTIDE SEQUENCE [LARGE SCALE GENOMIC DNA]</scope>
    <source>
        <strain evidence="2 3">UAMH 10762</strain>
    </source>
</reference>
<keyword evidence="3" id="KW-1185">Reference proteome</keyword>
<gene>
    <name evidence="2" type="ORF">BAUCODRAFT_173923</name>
</gene>
<evidence type="ECO:0000259" key="1">
    <source>
        <dbReference type="PROSITE" id="PS50181"/>
    </source>
</evidence>
<dbReference type="RefSeq" id="XP_007671747.1">
    <property type="nucleotide sequence ID" value="XM_007673557.1"/>
</dbReference>
<protein>
    <recommendedName>
        <fullName evidence="1">F-box domain-containing protein</fullName>
    </recommendedName>
</protein>
<dbReference type="InterPro" id="IPR036047">
    <property type="entry name" value="F-box-like_dom_sf"/>
</dbReference>
<accession>M2M0N5</accession>
<dbReference type="EMBL" id="KB445550">
    <property type="protein sequence ID" value="EMD00563.1"/>
    <property type="molecule type" value="Genomic_DNA"/>
</dbReference>
<dbReference type="PROSITE" id="PS50181">
    <property type="entry name" value="FBOX"/>
    <property type="match status" value="1"/>
</dbReference>
<organism evidence="2 3">
    <name type="scientific">Baudoinia panamericana (strain UAMH 10762)</name>
    <name type="common">Angels' share fungus</name>
    <name type="synonym">Baudoinia compniacensis (strain UAMH 10762)</name>
    <dbReference type="NCBI Taxonomy" id="717646"/>
    <lineage>
        <taxon>Eukaryota</taxon>
        <taxon>Fungi</taxon>
        <taxon>Dikarya</taxon>
        <taxon>Ascomycota</taxon>
        <taxon>Pezizomycotina</taxon>
        <taxon>Dothideomycetes</taxon>
        <taxon>Dothideomycetidae</taxon>
        <taxon>Mycosphaerellales</taxon>
        <taxon>Teratosphaeriaceae</taxon>
        <taxon>Baudoinia</taxon>
    </lineage>
</organism>